<dbReference type="InterPro" id="IPR029062">
    <property type="entry name" value="Class_I_gatase-like"/>
</dbReference>
<dbReference type="Proteomes" id="UP000676169">
    <property type="component" value="Chromosome"/>
</dbReference>
<dbReference type="GO" id="GO:0005737">
    <property type="term" value="C:cytoplasm"/>
    <property type="evidence" value="ECO:0007669"/>
    <property type="project" value="TreeGrafter"/>
</dbReference>
<dbReference type="Pfam" id="PF01965">
    <property type="entry name" value="DJ-1_PfpI"/>
    <property type="match status" value="1"/>
</dbReference>
<dbReference type="PANTHER" id="PTHR48094">
    <property type="entry name" value="PROTEIN/NUCLEIC ACID DEGLYCASE DJ-1-RELATED"/>
    <property type="match status" value="1"/>
</dbReference>
<protein>
    <submittedName>
        <fullName evidence="2">DJ-1/PfpI family protein</fullName>
    </submittedName>
</protein>
<dbReference type="AlphaFoldDB" id="A0A975PG63"/>
<dbReference type="EMBL" id="CP073100">
    <property type="protein sequence ID" value="QUE52479.1"/>
    <property type="molecule type" value="Genomic_DNA"/>
</dbReference>
<dbReference type="KEGG" id="lamb:KBB96_06190"/>
<dbReference type="InterPro" id="IPR050325">
    <property type="entry name" value="Prot/Nucl_acid_deglycase"/>
</dbReference>
<dbReference type="CDD" id="cd03135">
    <property type="entry name" value="GATase1_DJ-1"/>
    <property type="match status" value="1"/>
</dbReference>
<dbReference type="RefSeq" id="WP_211633566.1">
    <property type="nucleotide sequence ID" value="NZ_CP073100.1"/>
</dbReference>
<reference evidence="2" key="1">
    <citation type="submission" date="2021-04" db="EMBL/GenBank/DDBJ databases">
        <title>Luteolibacter sp. 32A isolated from the skin of an Anderson's salamander (Ambystoma andersonii).</title>
        <authorList>
            <person name="Spergser J."/>
            <person name="Busse H.-J."/>
        </authorList>
    </citation>
    <scope>NUCLEOTIDE SEQUENCE</scope>
    <source>
        <strain evidence="2">32A</strain>
    </source>
</reference>
<dbReference type="SUPFAM" id="SSF52317">
    <property type="entry name" value="Class I glutamine amidotransferase-like"/>
    <property type="match status" value="1"/>
</dbReference>
<name>A0A975PG63_9BACT</name>
<dbReference type="NCBIfam" id="TIGR01383">
    <property type="entry name" value="not_thiJ"/>
    <property type="match status" value="1"/>
</dbReference>
<evidence type="ECO:0000313" key="3">
    <source>
        <dbReference type="Proteomes" id="UP000676169"/>
    </source>
</evidence>
<dbReference type="InterPro" id="IPR006287">
    <property type="entry name" value="DJ-1"/>
</dbReference>
<dbReference type="InterPro" id="IPR002818">
    <property type="entry name" value="DJ-1/PfpI"/>
</dbReference>
<evidence type="ECO:0000259" key="1">
    <source>
        <dbReference type="Pfam" id="PF01965"/>
    </source>
</evidence>
<accession>A0A975PG63</accession>
<dbReference type="PANTHER" id="PTHR48094:SF12">
    <property type="entry name" value="PARKINSON DISEASE PROTEIN 7 HOMOLOG"/>
    <property type="match status" value="1"/>
</dbReference>
<gene>
    <name evidence="2" type="ORF">KBB96_06190</name>
</gene>
<feature type="domain" description="DJ-1/PfpI" evidence="1">
    <location>
        <begin position="4"/>
        <end position="162"/>
    </location>
</feature>
<organism evidence="2 3">
    <name type="scientific">Luteolibacter ambystomatis</name>
    <dbReference type="NCBI Taxonomy" id="2824561"/>
    <lineage>
        <taxon>Bacteria</taxon>
        <taxon>Pseudomonadati</taxon>
        <taxon>Verrucomicrobiota</taxon>
        <taxon>Verrucomicrobiia</taxon>
        <taxon>Verrucomicrobiales</taxon>
        <taxon>Verrucomicrobiaceae</taxon>
        <taxon>Luteolibacter</taxon>
    </lineage>
</organism>
<evidence type="ECO:0000313" key="2">
    <source>
        <dbReference type="EMBL" id="QUE52479.1"/>
    </source>
</evidence>
<sequence>MSTRVLCLLADGFEELETIAPVDVLRRAGVAVTLASLGELPVTGRNDIHLTADVRLSDELPDAYDLLLLPGGPGVAKLREDGRPAALARIFHESGKRVAAICAAPLVLKDAGILSGRRFTAHDSTLRDLPDAIVNERVVIEGNLITSRGAGTAVDFGLALVAELCGQERADEVASSIHAYL</sequence>
<proteinExistence type="predicted"/>
<dbReference type="Gene3D" id="3.40.50.880">
    <property type="match status" value="1"/>
</dbReference>
<keyword evidence="3" id="KW-1185">Reference proteome</keyword>